<dbReference type="FunFam" id="3.40.50.10880:FF:000002">
    <property type="entry name" value="Acidic residue methyltransferase 1"/>
    <property type="match status" value="1"/>
</dbReference>
<dbReference type="FunFam" id="1.20.930.60:FF:000001">
    <property type="entry name" value="protein-glutamate O-methyltransferase isoform X1"/>
    <property type="match status" value="1"/>
</dbReference>
<dbReference type="AlphaFoldDB" id="A0A8J6GAF8"/>
<comment type="catalytic activity">
    <reaction evidence="2 13">
        <text>beta-D-fructose 1-phosphate + H2O = D-fructose + phosphate</text>
        <dbReference type="Rhea" id="RHEA:35603"/>
        <dbReference type="ChEBI" id="CHEBI:15377"/>
        <dbReference type="ChEBI" id="CHEBI:37721"/>
        <dbReference type="ChEBI" id="CHEBI:43474"/>
        <dbReference type="ChEBI" id="CHEBI:138881"/>
    </reaction>
</comment>
<dbReference type="InterPro" id="IPR002791">
    <property type="entry name" value="ARMT1-like_metal-bd"/>
</dbReference>
<dbReference type="GO" id="GO:0006974">
    <property type="term" value="P:DNA damage response"/>
    <property type="evidence" value="ECO:0007669"/>
    <property type="project" value="TreeGrafter"/>
</dbReference>
<organism evidence="15 16">
    <name type="scientific">Microtus ochrogaster</name>
    <name type="common">Prairie vole</name>
    <dbReference type="NCBI Taxonomy" id="79684"/>
    <lineage>
        <taxon>Eukaryota</taxon>
        <taxon>Metazoa</taxon>
        <taxon>Chordata</taxon>
        <taxon>Craniata</taxon>
        <taxon>Vertebrata</taxon>
        <taxon>Euteleostomi</taxon>
        <taxon>Mammalia</taxon>
        <taxon>Eutheria</taxon>
        <taxon>Euarchontoglires</taxon>
        <taxon>Glires</taxon>
        <taxon>Rodentia</taxon>
        <taxon>Myomorpha</taxon>
        <taxon>Muroidea</taxon>
        <taxon>Cricetidae</taxon>
        <taxon>Arvicolinae</taxon>
        <taxon>Microtus</taxon>
    </lineage>
</organism>
<comment type="similarity">
    <text evidence="3 13">Belongs to the damage-control phosphatase family. Sugar phosphate phosphatase III subfamily.</text>
</comment>
<evidence type="ECO:0000313" key="16">
    <source>
        <dbReference type="Proteomes" id="UP000710432"/>
    </source>
</evidence>
<dbReference type="EC" id="3.1.3.-" evidence="13"/>
<evidence type="ECO:0000256" key="3">
    <source>
        <dbReference type="ARBA" id="ARBA00009519"/>
    </source>
</evidence>
<evidence type="ECO:0000256" key="7">
    <source>
        <dbReference type="ARBA" id="ARBA00022691"/>
    </source>
</evidence>
<proteinExistence type="inferred from homology"/>
<evidence type="ECO:0000256" key="4">
    <source>
        <dbReference type="ARBA" id="ARBA00022596"/>
    </source>
</evidence>
<evidence type="ECO:0000256" key="9">
    <source>
        <dbReference type="ARBA" id="ARBA00022801"/>
    </source>
</evidence>
<evidence type="ECO:0000256" key="5">
    <source>
        <dbReference type="ARBA" id="ARBA00022603"/>
    </source>
</evidence>
<dbReference type="InterPro" id="IPR036075">
    <property type="entry name" value="ARMT-1-like_metal-bd_sf"/>
</dbReference>
<dbReference type="InterPro" id="IPR039763">
    <property type="entry name" value="ARMT1"/>
</dbReference>
<dbReference type="GO" id="GO:0051998">
    <property type="term" value="F:protein carboxyl O-methyltransferase activity"/>
    <property type="evidence" value="ECO:0007669"/>
    <property type="project" value="UniProtKB-UniRule"/>
</dbReference>
<dbReference type="GO" id="GO:0005634">
    <property type="term" value="C:nucleus"/>
    <property type="evidence" value="ECO:0007669"/>
    <property type="project" value="TreeGrafter"/>
</dbReference>
<sequence length="597" mass="69391">MAESPAFLSAQEVGSFAYLTIKDRTPQILTKAIDTLHRHKSEFFEKHGEEGVEAEKKAISLLSKLRNELQTDKPIVPLVDNCVDADIWNQYLDYQRSLLNESDGEPRWFFSPWLFVECYMYRRVHEAIIQRQVYSCWIASVYPPIHDFDVFKESKEENFFESQESIDTLCLHLQQLRPARDLSEDRRKEEFLRLLQEGVEAEKKAISLLSKLRNELQTDKPIVPLVDNCVDADIWNQYLDYQRSLLNESDGEPRWFFSPWLFVECYMYRRVHEAIIQRQVYSCWIASVYPPIHDFDVFKESKEENFFESQESIDTLCLHLQQLRPARDLSEDRRKEEFLRLLQISLWGNKCDLSLSGGESSSQKTNVINSLEGLKPFILIDDTESLWTLLSKCKKTAETSVVRVDIVLDNSGFELVTDLVFADFLLSSELATEIHFHGKTIPWFVSDVTVHDFNWTVEHVRSSNKKSTSACGADWADHVRVGRWTYHDHTFWTLPHPYCAMPQVAPDLYAELQKACLVLFKGDLNYRKLMSDRKWEFTTPFHQALSGFHPAPLCSIRTLKAELQVGLQPGQAEQLMASDPHWLTTGKYGIFQFDGPV</sequence>
<feature type="domain" description="Damage-control phosphatase ARMT1-like metal-binding" evidence="14">
    <location>
        <begin position="20"/>
        <end position="191"/>
    </location>
</feature>
<evidence type="ECO:0000259" key="14">
    <source>
        <dbReference type="Pfam" id="PF01937"/>
    </source>
</evidence>
<dbReference type="EMBL" id="JAATJU010022899">
    <property type="protein sequence ID" value="KAH0509456.1"/>
    <property type="molecule type" value="Genomic_DNA"/>
</dbReference>
<keyword evidence="7" id="KW-0949">S-adenosyl-L-methionine</keyword>
<keyword evidence="9 13" id="KW-0378">Hydrolase</keyword>
<keyword evidence="6" id="KW-0808">Transferase</keyword>
<evidence type="ECO:0000256" key="8">
    <source>
        <dbReference type="ARBA" id="ARBA00022723"/>
    </source>
</evidence>
<comment type="caution">
    <text evidence="15">The sequence shown here is derived from an EMBL/GenBank/DDBJ whole genome shotgun (WGS) entry which is preliminary data.</text>
</comment>
<comment type="domain">
    <text evidence="13">Subfamily III proteins have a conserved RTxK motif about 40-50 residues from the C-terminus; the threonine may be replaced by serine or cysteine.</text>
</comment>
<evidence type="ECO:0000256" key="6">
    <source>
        <dbReference type="ARBA" id="ARBA00022679"/>
    </source>
</evidence>
<keyword evidence="8 13" id="KW-0479">Metal-binding</keyword>
<dbReference type="Pfam" id="PF01937">
    <property type="entry name" value="ARMT1-like_dom"/>
    <property type="match status" value="2"/>
</dbReference>
<accession>A0A8J6GAF8</accession>
<dbReference type="SUPFAM" id="SSF111321">
    <property type="entry name" value="AF1104-like"/>
    <property type="match status" value="2"/>
</dbReference>
<evidence type="ECO:0000256" key="10">
    <source>
        <dbReference type="ARBA" id="ARBA00023211"/>
    </source>
</evidence>
<protein>
    <recommendedName>
        <fullName evidence="13">Sugar phosphate phosphatase</fullName>
        <ecNumber evidence="13">2.1.1.-</ecNumber>
        <ecNumber evidence="13">3.1.3.-</ecNumber>
    </recommendedName>
</protein>
<dbReference type="PANTHER" id="PTHR12260:SF6">
    <property type="entry name" value="DAMAGE-CONTROL PHOSPHATASE ARMT1"/>
    <property type="match status" value="1"/>
</dbReference>
<keyword evidence="5 13" id="KW-0489">Methyltransferase</keyword>
<evidence type="ECO:0000313" key="15">
    <source>
        <dbReference type="EMBL" id="KAH0509456.1"/>
    </source>
</evidence>
<evidence type="ECO:0000256" key="2">
    <source>
        <dbReference type="ARBA" id="ARBA00001326"/>
    </source>
</evidence>
<name>A0A8J6GAF8_MICOH</name>
<evidence type="ECO:0000256" key="1">
    <source>
        <dbReference type="ARBA" id="ARBA00000807"/>
    </source>
</evidence>
<reference evidence="15" key="1">
    <citation type="submission" date="2020-03" db="EMBL/GenBank/DDBJ databases">
        <title>Studies in the Genomics of Life Span.</title>
        <authorList>
            <person name="Glass D."/>
        </authorList>
    </citation>
    <scope>NUCLEOTIDE SEQUENCE</scope>
    <source>
        <strain evidence="15">LTLLF</strain>
        <tissue evidence="15">Muscle</tissue>
    </source>
</reference>
<comment type="catalytic activity">
    <reaction evidence="1 13">
        <text>L-glutamyl-[protein] + S-adenosyl-L-methionine = [protein]-L-glutamate 5-O-methyl ester + S-adenosyl-L-homocysteine</text>
        <dbReference type="Rhea" id="RHEA:24452"/>
        <dbReference type="Rhea" id="RHEA-COMP:10208"/>
        <dbReference type="Rhea" id="RHEA-COMP:10311"/>
        <dbReference type="ChEBI" id="CHEBI:29973"/>
        <dbReference type="ChEBI" id="CHEBI:57856"/>
        <dbReference type="ChEBI" id="CHEBI:59789"/>
        <dbReference type="ChEBI" id="CHEBI:82795"/>
    </reaction>
</comment>
<dbReference type="EC" id="2.1.1.-" evidence="13"/>
<evidence type="ECO:0000256" key="12">
    <source>
        <dbReference type="ARBA" id="ARBA00048809"/>
    </source>
</evidence>
<comment type="catalytic activity">
    <reaction evidence="12 13">
        <text>beta-D-fructose 6-phosphate = dihydroxyacetone + D-glyceraldehyde 3-phosphate</text>
        <dbReference type="Rhea" id="RHEA:28002"/>
        <dbReference type="ChEBI" id="CHEBI:16016"/>
        <dbReference type="ChEBI" id="CHEBI:57634"/>
        <dbReference type="ChEBI" id="CHEBI:59776"/>
    </reaction>
</comment>
<dbReference type="PANTHER" id="PTHR12260">
    <property type="entry name" value="DAMAGE-CONTROL PHOSPHATASE ARMT1"/>
    <property type="match status" value="1"/>
</dbReference>
<dbReference type="Gene3D" id="1.20.930.60">
    <property type="match status" value="2"/>
</dbReference>
<keyword evidence="10 13" id="KW-0464">Manganese</keyword>
<evidence type="ECO:0000256" key="13">
    <source>
        <dbReference type="RuleBase" id="RU367030"/>
    </source>
</evidence>
<dbReference type="Proteomes" id="UP000710432">
    <property type="component" value="Unassembled WGS sequence"/>
</dbReference>
<comment type="cofactor">
    <cofactor evidence="13">
        <name>Mn(2+)</name>
        <dbReference type="ChEBI" id="CHEBI:29035"/>
    </cofactor>
    <cofactor evidence="13">
        <name>Ni(2+)</name>
        <dbReference type="ChEBI" id="CHEBI:49786"/>
    </cofactor>
</comment>
<comment type="function">
    <text evidence="11 13">Metal-dependent phosphatase that shows phosphatase activity against several substrates, including fructose-1-phosphate and fructose-6-phosphate. Its preference for fructose-1-phosphate, a strong glycating agent that causes DNA damage rather than a canonical yeast metabolite, suggests a damage-control function in hexose phosphate metabolism. Has also been shown to have O-methyltransferase activity that methylates glutamate residues of target proteins to form gamma-glutamyl methyl ester residues. Possibly methylates PCNA, suggesting it is involved in the DNA damage response.</text>
</comment>
<dbReference type="GO" id="GO:0032259">
    <property type="term" value="P:methylation"/>
    <property type="evidence" value="ECO:0007669"/>
    <property type="project" value="UniProtKB-KW"/>
</dbReference>
<feature type="domain" description="Damage-control phosphatase ARMT1-like metal-binding" evidence="14">
    <location>
        <begin position="196"/>
        <end position="575"/>
    </location>
</feature>
<keyword evidence="4" id="KW-0533">Nickel</keyword>
<dbReference type="GO" id="GO:0016791">
    <property type="term" value="F:phosphatase activity"/>
    <property type="evidence" value="ECO:0007669"/>
    <property type="project" value="TreeGrafter"/>
</dbReference>
<dbReference type="Gene3D" id="3.40.50.10880">
    <property type="entry name" value="Uncharacterised protein PF01937, DUF89, domain 3"/>
    <property type="match status" value="1"/>
</dbReference>
<gene>
    <name evidence="15" type="ORF">LTLLF_105145</name>
</gene>
<dbReference type="GO" id="GO:0046872">
    <property type="term" value="F:metal ion binding"/>
    <property type="evidence" value="ECO:0007669"/>
    <property type="project" value="UniProtKB-UniRule"/>
</dbReference>
<evidence type="ECO:0000256" key="11">
    <source>
        <dbReference type="ARBA" id="ARBA00045980"/>
    </source>
</evidence>